<dbReference type="InterPro" id="IPR000620">
    <property type="entry name" value="EamA_dom"/>
</dbReference>
<dbReference type="InterPro" id="IPR037185">
    <property type="entry name" value="EmrE-like"/>
</dbReference>
<evidence type="ECO:0000259" key="2">
    <source>
        <dbReference type="Pfam" id="PF00892"/>
    </source>
</evidence>
<dbReference type="PANTHER" id="PTHR22911:SF135">
    <property type="entry name" value="BLR4310 PROTEIN"/>
    <property type="match status" value="1"/>
</dbReference>
<dbReference type="Pfam" id="PF00892">
    <property type="entry name" value="EamA"/>
    <property type="match status" value="1"/>
</dbReference>
<sequence>MTAEAAAPGLQSDPAKGLTLGFVGGLTLSFDIPLIRLALSDPFTVMAARGFGLALVLFAIWHLWWKKSSPDADLLSDRDFLTVGTLSGLNNICFTLAVFNTSTANVVFILAFNAMLAALLSWFWMRERLGWHTWMAIFATIIGVAIIVSDSVSAGNWKGDVMALACAALLALSLTLTRKSGKDLSMAPGFGGMVSGLFALPMVIVMAPLPEAPIWLALDALVLVPIAGITLWMAPRFIPAPHVALFYLLETVLAPLWVWFVFTEVPSGRAFFGGAIVIGALIVHTTVELRAGRLRRFAANPLTGTANHAHN</sequence>
<feature type="transmembrane region" description="Helical" evidence="1">
    <location>
        <begin position="131"/>
        <end position="149"/>
    </location>
</feature>
<feature type="transmembrane region" description="Helical" evidence="1">
    <location>
        <begin position="20"/>
        <end position="39"/>
    </location>
</feature>
<keyword evidence="1" id="KW-1133">Transmembrane helix</keyword>
<evidence type="ECO:0000313" key="4">
    <source>
        <dbReference type="Proteomes" id="UP001597101"/>
    </source>
</evidence>
<gene>
    <name evidence="3" type="ORF">ACFQ14_04315</name>
</gene>
<feature type="transmembrane region" description="Helical" evidence="1">
    <location>
        <begin position="104"/>
        <end position="124"/>
    </location>
</feature>
<keyword evidence="4" id="KW-1185">Reference proteome</keyword>
<evidence type="ECO:0000313" key="3">
    <source>
        <dbReference type="EMBL" id="MFD0915621.1"/>
    </source>
</evidence>
<organism evidence="3 4">
    <name type="scientific">Pseudahrensia aquimaris</name>
    <dbReference type="NCBI Taxonomy" id="744461"/>
    <lineage>
        <taxon>Bacteria</taxon>
        <taxon>Pseudomonadati</taxon>
        <taxon>Pseudomonadota</taxon>
        <taxon>Alphaproteobacteria</taxon>
        <taxon>Hyphomicrobiales</taxon>
        <taxon>Ahrensiaceae</taxon>
        <taxon>Pseudahrensia</taxon>
    </lineage>
</organism>
<name>A0ABW3FAZ2_9HYPH</name>
<feature type="transmembrane region" description="Helical" evidence="1">
    <location>
        <begin position="268"/>
        <end position="287"/>
    </location>
</feature>
<keyword evidence="1" id="KW-0812">Transmembrane</keyword>
<accession>A0ABW3FAZ2</accession>
<feature type="transmembrane region" description="Helical" evidence="1">
    <location>
        <begin position="189"/>
        <end position="208"/>
    </location>
</feature>
<dbReference type="SUPFAM" id="SSF103481">
    <property type="entry name" value="Multidrug resistance efflux transporter EmrE"/>
    <property type="match status" value="2"/>
</dbReference>
<keyword evidence="1" id="KW-0472">Membrane</keyword>
<dbReference type="PANTHER" id="PTHR22911">
    <property type="entry name" value="ACYL-MALONYL CONDENSING ENZYME-RELATED"/>
    <property type="match status" value="1"/>
</dbReference>
<proteinExistence type="predicted"/>
<dbReference type="EMBL" id="JBHTJV010000003">
    <property type="protein sequence ID" value="MFD0915621.1"/>
    <property type="molecule type" value="Genomic_DNA"/>
</dbReference>
<dbReference type="RefSeq" id="WP_377211472.1">
    <property type="nucleotide sequence ID" value="NZ_JBHTJV010000003.1"/>
</dbReference>
<feature type="domain" description="EamA" evidence="2">
    <location>
        <begin position="16"/>
        <end position="148"/>
    </location>
</feature>
<dbReference type="Proteomes" id="UP001597101">
    <property type="component" value="Unassembled WGS sequence"/>
</dbReference>
<evidence type="ECO:0000256" key="1">
    <source>
        <dbReference type="SAM" id="Phobius"/>
    </source>
</evidence>
<comment type="caution">
    <text evidence="3">The sequence shown here is derived from an EMBL/GenBank/DDBJ whole genome shotgun (WGS) entry which is preliminary data.</text>
</comment>
<protein>
    <submittedName>
        <fullName evidence="3">DMT family transporter</fullName>
    </submittedName>
</protein>
<feature type="transmembrane region" description="Helical" evidence="1">
    <location>
        <begin position="46"/>
        <end position="65"/>
    </location>
</feature>
<feature type="transmembrane region" description="Helical" evidence="1">
    <location>
        <begin position="214"/>
        <end position="232"/>
    </location>
</feature>
<feature type="transmembrane region" description="Helical" evidence="1">
    <location>
        <begin position="244"/>
        <end position="262"/>
    </location>
</feature>
<reference evidence="4" key="1">
    <citation type="journal article" date="2019" name="Int. J. Syst. Evol. Microbiol.">
        <title>The Global Catalogue of Microorganisms (GCM) 10K type strain sequencing project: providing services to taxonomists for standard genome sequencing and annotation.</title>
        <authorList>
            <consortium name="The Broad Institute Genomics Platform"/>
            <consortium name="The Broad Institute Genome Sequencing Center for Infectious Disease"/>
            <person name="Wu L."/>
            <person name="Ma J."/>
        </authorList>
    </citation>
    <scope>NUCLEOTIDE SEQUENCE [LARGE SCALE GENOMIC DNA]</scope>
    <source>
        <strain evidence="4">CCUG 60023</strain>
    </source>
</reference>